<dbReference type="EMBL" id="CP000816">
    <property type="protein sequence ID" value="ABU82530.1"/>
    <property type="molecule type" value="Genomic_DNA"/>
</dbReference>
<dbReference type="GeneID" id="5562648"/>
<dbReference type="AlphaFoldDB" id="A8AC78"/>
<dbReference type="Proteomes" id="UP000000262">
    <property type="component" value="Chromosome"/>
</dbReference>
<reference evidence="1 2" key="1">
    <citation type="journal article" date="2008" name="Genome Biol.">
        <title>A genomic analysis of the archaeal system Ignicoccus hospitalis-Nanoarchaeum equitans.</title>
        <authorList>
            <person name="Podar M."/>
            <person name="Anderson I."/>
            <person name="Makarova K.S."/>
            <person name="Elkins J.G."/>
            <person name="Ivanova N."/>
            <person name="Wall M.A."/>
            <person name="Lykidis A."/>
            <person name="Mavromatis K."/>
            <person name="Sun H."/>
            <person name="Hudson M.E."/>
            <person name="Chen W."/>
            <person name="Deciu C."/>
            <person name="Hutchison D."/>
            <person name="Eads J.R."/>
            <person name="Anderson A."/>
            <person name="Fernandes F."/>
            <person name="Szeto E."/>
            <person name="Lapidus A."/>
            <person name="Kyrpides N.C."/>
            <person name="Saier M.H.Jr."/>
            <person name="Richardson P.M."/>
            <person name="Rachel R."/>
            <person name="Huber H."/>
            <person name="Eisen J.A."/>
            <person name="Koonin E.V."/>
            <person name="Keller M."/>
            <person name="Stetter K.O."/>
        </authorList>
    </citation>
    <scope>NUCLEOTIDE SEQUENCE [LARGE SCALE GENOMIC DNA]</scope>
    <source>
        <strain evidence="2">KIN4/I / DSM 18386 / JCM 14125</strain>
    </source>
</reference>
<accession>A8AC78</accession>
<dbReference type="OrthoDB" id="385053at2157"/>
<proteinExistence type="predicted"/>
<evidence type="ECO:0000313" key="2">
    <source>
        <dbReference type="Proteomes" id="UP000000262"/>
    </source>
</evidence>
<dbReference type="KEGG" id="iho:Igni_1354"/>
<dbReference type="HOGENOM" id="CLU_1217557_0_0_2"/>
<dbReference type="STRING" id="453591.Igni_1354"/>
<organism evidence="1 2">
    <name type="scientific">Ignicoccus hospitalis (strain KIN4/I / DSM 18386 / JCM 14125)</name>
    <dbReference type="NCBI Taxonomy" id="453591"/>
    <lineage>
        <taxon>Archaea</taxon>
        <taxon>Thermoproteota</taxon>
        <taxon>Thermoprotei</taxon>
        <taxon>Desulfurococcales</taxon>
        <taxon>Desulfurococcaceae</taxon>
        <taxon>Ignicoccus</taxon>
    </lineage>
</organism>
<evidence type="ECO:0000313" key="1">
    <source>
        <dbReference type="EMBL" id="ABU82530.1"/>
    </source>
</evidence>
<sequence length="227" mass="25064">MNFLSQYYSFREVEVPGFIVKEWGCRVRAFGRRVPCLPAGLGSSENFVVAGYVEFENAGTLVFDGKTLPRVRRVLTSPALAIPTDFKELVIKSMREGDFEACSWGEAEGAVAYVRRGRPTCVITFYDALWYGFAHSATALATLSVLDTTNTLILVPRYSRWEDLLTLCDTAVVIDGIGVSPKGLGSEDLYLTVGGITENFGSPFDTPDKLDLEALRRHFKLLSSLAK</sequence>
<dbReference type="RefSeq" id="WP_012123494.1">
    <property type="nucleotide sequence ID" value="NC_009776.1"/>
</dbReference>
<name>A8AC78_IGNH4</name>
<gene>
    <name evidence="1" type="ordered locus">Igni_1354</name>
</gene>
<keyword evidence="2" id="KW-1185">Reference proteome</keyword>
<protein>
    <submittedName>
        <fullName evidence="1">Uncharacterized protein</fullName>
    </submittedName>
</protein>